<accession>A0ABS9HNI7</accession>
<name>A0ABS9HNI7_9GAMM</name>
<evidence type="ECO:0000313" key="2">
    <source>
        <dbReference type="EMBL" id="MCF7220551.1"/>
    </source>
</evidence>
<feature type="chain" id="PRO_5046938852" description="DUF4124 domain-containing protein" evidence="1">
    <location>
        <begin position="26"/>
        <end position="280"/>
    </location>
</feature>
<keyword evidence="3" id="KW-1185">Reference proteome</keyword>
<comment type="caution">
    <text evidence="2">The sequence shown here is derived from an EMBL/GenBank/DDBJ whole genome shotgun (WGS) entry which is preliminary data.</text>
</comment>
<evidence type="ECO:0000256" key="1">
    <source>
        <dbReference type="SAM" id="SignalP"/>
    </source>
</evidence>
<keyword evidence="1" id="KW-0732">Signal</keyword>
<sequence length="280" mass="30727">MHFPRTSLAAVIAAGLLLLSANADASYKAWYIDDGNGFYQYGDLVAGSTKLSIPNSACGRRWTLPSYYRWVGQYSNTISSADLYSTVEIWVPKPGCPNGNTLVFQKQSGQVYTPPSGTHYLELYSNYGSTWIGADGKHLSCLPGCVGLGGWGYKVNNHSWGVVELMLEDLKQALPGGDTRRADALLAEIQQRMPELVAQLDARVQERRRTNLDGFERYIRDVEDTAGRSLQVSAKRLLDCRGDLATGSRDGAYASCSQALDAIRQAGELLELAESEWSDL</sequence>
<organism evidence="2 3">
    <name type="scientific">Marilutibacter chinensis</name>
    <dbReference type="NCBI Taxonomy" id="2912247"/>
    <lineage>
        <taxon>Bacteria</taxon>
        <taxon>Pseudomonadati</taxon>
        <taxon>Pseudomonadota</taxon>
        <taxon>Gammaproteobacteria</taxon>
        <taxon>Lysobacterales</taxon>
        <taxon>Lysobacteraceae</taxon>
        <taxon>Marilutibacter</taxon>
    </lineage>
</organism>
<evidence type="ECO:0000313" key="3">
    <source>
        <dbReference type="Proteomes" id="UP001430796"/>
    </source>
</evidence>
<dbReference type="RefSeq" id="WP_237052914.1">
    <property type="nucleotide sequence ID" value="NZ_JAKJPO010000001.1"/>
</dbReference>
<dbReference type="Proteomes" id="UP001430796">
    <property type="component" value="Unassembled WGS sequence"/>
</dbReference>
<reference evidence="2 3" key="2">
    <citation type="submission" date="2022-01" db="EMBL/GenBank/DDBJ databases">
        <title>Lysobacter chinensis sp. nov., a bacterium isolated from cow dung compost.</title>
        <authorList>
            <person name="Liu Y."/>
        </authorList>
    </citation>
    <scope>NUCLEOTIDE SEQUENCE [LARGE SCALE GENOMIC DNA]</scope>
    <source>
        <strain evidence="2 3">TLK-CK17</strain>
    </source>
</reference>
<dbReference type="EMBL" id="JAKJPO010000001">
    <property type="protein sequence ID" value="MCF7220551.1"/>
    <property type="molecule type" value="Genomic_DNA"/>
</dbReference>
<evidence type="ECO:0008006" key="4">
    <source>
        <dbReference type="Google" id="ProtNLM"/>
    </source>
</evidence>
<gene>
    <name evidence="2" type="ORF">L3V18_01920</name>
</gene>
<reference evidence="2 3" key="3">
    <citation type="submission" date="2022-01" db="EMBL/GenBank/DDBJ databases">
        <authorList>
            <person name="Zhou L.Y."/>
        </authorList>
    </citation>
    <scope>NUCLEOTIDE SEQUENCE [LARGE SCALE GENOMIC DNA]</scope>
    <source>
        <strain evidence="2 3">TLK-CK17</strain>
    </source>
</reference>
<reference evidence="3" key="1">
    <citation type="submission" date="2022-01" db="EMBL/GenBank/DDBJ databases">
        <title>Lysobacter chinensis sp. nov., a bacterium isolated from cow dung compost.</title>
        <authorList>
            <person name="Zhou L.Y."/>
        </authorList>
    </citation>
    <scope>NUCLEOTIDE SEQUENCE [LARGE SCALE GENOMIC DNA]</scope>
    <source>
        <strain evidence="3">TLK-CK17</strain>
    </source>
</reference>
<protein>
    <recommendedName>
        <fullName evidence="4">DUF4124 domain-containing protein</fullName>
    </recommendedName>
</protein>
<feature type="signal peptide" evidence="1">
    <location>
        <begin position="1"/>
        <end position="25"/>
    </location>
</feature>
<proteinExistence type="predicted"/>